<proteinExistence type="predicted"/>
<evidence type="ECO:0000313" key="2">
    <source>
        <dbReference type="EMBL" id="KAF9764088.1"/>
    </source>
</evidence>
<keyword evidence="1" id="KW-0812">Transmembrane</keyword>
<evidence type="ECO:0000256" key="1">
    <source>
        <dbReference type="SAM" id="Phobius"/>
    </source>
</evidence>
<sequence>MLKRLFLGRLFLGRLFLGRLFLGRLLGRFFLGRLFLGRLFIGRFFLVIFFIKGFLEYNEAKMKLDNIHTLDDYRSVLKLTKESYLSKNIYSEYVKCPFLSIPYYTQTEINHKILCEIIHQRILNLAKMIFYRIYNEHIDYKFVCLILKASQINFHSNIQNISHFVTVLTSICVRRFFLLCLLEYYILRNHWNNIKNIYDPKYNYFELCFPDNYGFIRTLIYSEEPFPLAGKYDFSEHAINRKMKEMFYYERQYLKANVFNYIGASDFNLIIDVYNSNKSLINYLFFYNGLMCVLEHNFGFEFINNYYILLSRKGCRETRVSLNLSLDLFSKGKYYVLPNIFNFPARHINQDSSNKIALYAILNKHVVITDKFELDYFLSLLQLYCEVCRKDTVVEILESGSKFVLYGQQSPFNIQDY</sequence>
<feature type="transmembrane region" description="Helical" evidence="1">
    <location>
        <begin position="34"/>
        <end position="55"/>
    </location>
</feature>
<keyword evidence="3" id="KW-1185">Reference proteome</keyword>
<reference evidence="2 3" key="1">
    <citation type="journal article" date="2020" name="Genome Biol. Evol.">
        <title>Comparative genomics of strictly vertically transmitted, feminizing microsporidia endosymbionts of amphipod crustaceans.</title>
        <authorList>
            <person name="Cormier A."/>
            <person name="Chebbi M.A."/>
            <person name="Giraud I."/>
            <person name="Wattier R."/>
            <person name="Teixeira M."/>
            <person name="Gilbert C."/>
            <person name="Rigaud T."/>
            <person name="Cordaux R."/>
        </authorList>
    </citation>
    <scope>NUCLEOTIDE SEQUENCE [LARGE SCALE GENOMIC DNA]</scope>
    <source>
        <strain evidence="2 3">Ou3-Ou53</strain>
    </source>
</reference>
<gene>
    <name evidence="2" type="ORF">NGRA_0845</name>
</gene>
<keyword evidence="1" id="KW-0472">Membrane</keyword>
<dbReference type="EMBL" id="SBJO01000039">
    <property type="protein sequence ID" value="KAF9764088.1"/>
    <property type="molecule type" value="Genomic_DNA"/>
</dbReference>
<accession>A0A9P6GZK3</accession>
<keyword evidence="1" id="KW-1133">Transmembrane helix</keyword>
<protein>
    <submittedName>
        <fullName evidence="2">Uncharacterized protein</fullName>
    </submittedName>
</protein>
<evidence type="ECO:0000313" key="3">
    <source>
        <dbReference type="Proteomes" id="UP000740883"/>
    </source>
</evidence>
<comment type="caution">
    <text evidence="2">The sequence shown here is derived from an EMBL/GenBank/DDBJ whole genome shotgun (WGS) entry which is preliminary data.</text>
</comment>
<name>A0A9P6GZK3_9MICR</name>
<dbReference type="Proteomes" id="UP000740883">
    <property type="component" value="Unassembled WGS sequence"/>
</dbReference>
<organism evidence="2 3">
    <name type="scientific">Nosema granulosis</name>
    <dbReference type="NCBI Taxonomy" id="83296"/>
    <lineage>
        <taxon>Eukaryota</taxon>
        <taxon>Fungi</taxon>
        <taxon>Fungi incertae sedis</taxon>
        <taxon>Microsporidia</taxon>
        <taxon>Nosematidae</taxon>
        <taxon>Nosema</taxon>
    </lineage>
</organism>
<dbReference type="AlphaFoldDB" id="A0A9P6GZK3"/>